<evidence type="ECO:0000313" key="2">
    <source>
        <dbReference type="EMBL" id="AAR87809.1"/>
    </source>
</evidence>
<evidence type="ECO:0000313" key="3">
    <source>
        <dbReference type="MGI" id="MGI:1933209"/>
    </source>
</evidence>
<reference evidence="2" key="1">
    <citation type="journal article" date="2003" name="PLoS Biol.">
        <title>Transcriptome analysis of mouse stem cells and early embryos.</title>
        <authorList>
            <person name="Sharov A.A."/>
            <person name="Piao Y."/>
            <person name="Matoba R."/>
            <person name="Dudekula D.B."/>
            <person name="Qian Y."/>
            <person name="VanBuren V."/>
            <person name="Falco G."/>
            <person name="Martin P.R."/>
            <person name="Stagg C.A."/>
            <person name="Bassey U.C."/>
            <person name="Wang Y."/>
            <person name="Carter M.G."/>
            <person name="Hamatani T."/>
            <person name="Aiba K."/>
            <person name="Akutsu H."/>
            <person name="Sharova L."/>
            <person name="Tanaka T.S."/>
            <person name="Kimber W.L."/>
            <person name="Yoshikawa T."/>
            <person name="Jaradat S.A."/>
            <person name="Pantano S."/>
            <person name="Nagaraja R."/>
            <person name="Boheler K.R."/>
            <person name="Taub D."/>
            <person name="Hodes R.J."/>
            <person name="Longo D.L."/>
            <person name="Schlessinger D."/>
            <person name="Keller J."/>
            <person name="Klotz E."/>
            <person name="Kelsoe G."/>
            <person name="Umezawa A."/>
            <person name="Vescovi A.L."/>
            <person name="Rossant J."/>
            <person name="Kunath T."/>
            <person name="Hogan B.L.M."/>
            <person name="Curci A."/>
            <person name="D'Urso M."/>
            <person name="Kelso J."/>
            <person name="Hide W."/>
            <person name="Ko M.S.H."/>
        </authorList>
    </citation>
    <scope>NUCLEOTIDE SEQUENCE</scope>
    <source>
        <strain evidence="2">C57BL/6</strain>
    </source>
</reference>
<dbReference type="AGR" id="MGI:1933209"/>
<sequence length="176" mass="19672">MAVGSVPRGCWPLDRGCRSTPEAPPFHSLLRRCGRGKASPAGLVKPSDFFLTFSSVYTQDPWVRSFRSALLARVQLLTLQSHFSFKCIIFEAGSHYVAGLKLCVNQRSACLCLLSSGIKSVHHHTWPKLFLQIEIIKMPALGRQRQADLWAQGQPSLQSEFQDSQGYTEKPCLQKP</sequence>
<accession>Q6R5E4</accession>
<dbReference type="EMBL" id="AY512939">
    <property type="protein sequence ID" value="AAR87809.1"/>
    <property type="molecule type" value="mRNA"/>
</dbReference>
<feature type="non-terminal residue" evidence="2">
    <location>
        <position position="176"/>
    </location>
</feature>
<dbReference type="AlphaFoldDB" id="Q6R5E4"/>
<evidence type="ECO:0000256" key="1">
    <source>
        <dbReference type="SAM" id="MobiDB-lite"/>
    </source>
</evidence>
<dbReference type="MGI" id="MGI:1933209">
    <property type="gene designation" value="Tm6sf1"/>
</dbReference>
<gene>
    <name evidence="3" type="primary">Tm6sf1</name>
</gene>
<feature type="region of interest" description="Disordered" evidence="1">
    <location>
        <begin position="156"/>
        <end position="176"/>
    </location>
</feature>
<protein>
    <submittedName>
        <fullName evidence="2">Uncharacterized protein</fullName>
    </submittedName>
</protein>
<feature type="compositionally biased region" description="Polar residues" evidence="1">
    <location>
        <begin position="156"/>
        <end position="167"/>
    </location>
</feature>
<organism evidence="2">
    <name type="scientific">Mus musculus</name>
    <name type="common">Mouse</name>
    <dbReference type="NCBI Taxonomy" id="10090"/>
    <lineage>
        <taxon>Eukaryota</taxon>
        <taxon>Metazoa</taxon>
        <taxon>Chordata</taxon>
        <taxon>Craniata</taxon>
        <taxon>Vertebrata</taxon>
        <taxon>Euteleostomi</taxon>
        <taxon>Mammalia</taxon>
        <taxon>Eutheria</taxon>
        <taxon>Euarchontoglires</taxon>
        <taxon>Glires</taxon>
        <taxon>Rodentia</taxon>
        <taxon>Myomorpha</taxon>
        <taxon>Muroidea</taxon>
        <taxon>Muridae</taxon>
        <taxon>Murinae</taxon>
        <taxon>Mus</taxon>
        <taxon>Mus</taxon>
    </lineage>
</organism>
<proteinExistence type="evidence at transcript level"/>
<name>Q6R5E4_MOUSE</name>